<protein>
    <submittedName>
        <fullName evidence="2">Uncharacterized protein</fullName>
    </submittedName>
</protein>
<dbReference type="EMBL" id="JACHJR010000001">
    <property type="protein sequence ID" value="MBB4951615.1"/>
    <property type="molecule type" value="Genomic_DNA"/>
</dbReference>
<evidence type="ECO:0000313" key="3">
    <source>
        <dbReference type="Proteomes" id="UP000573327"/>
    </source>
</evidence>
<sequence>MIRSPAVRGRWRYSSTRSNASPARSTISSGRAPAAVLATATDFHLAYTAEGFTVLRR</sequence>
<evidence type="ECO:0000313" key="2">
    <source>
        <dbReference type="EMBL" id="MBB4951615.1"/>
    </source>
</evidence>
<feature type="region of interest" description="Disordered" evidence="1">
    <location>
        <begin position="1"/>
        <end position="27"/>
    </location>
</feature>
<evidence type="ECO:0000256" key="1">
    <source>
        <dbReference type="SAM" id="MobiDB-lite"/>
    </source>
</evidence>
<proteinExistence type="predicted"/>
<feature type="compositionally biased region" description="Polar residues" evidence="1">
    <location>
        <begin position="13"/>
        <end position="27"/>
    </location>
</feature>
<dbReference type="RefSeq" id="WP_184923699.1">
    <property type="nucleotide sequence ID" value="NZ_JACHJR010000001.1"/>
</dbReference>
<comment type="caution">
    <text evidence="2">The sequence shown here is derived from an EMBL/GenBank/DDBJ whole genome shotgun (WGS) entry which is preliminary data.</text>
</comment>
<accession>A0A7W7WM06</accession>
<gene>
    <name evidence="2" type="ORF">F4556_007150</name>
</gene>
<dbReference type="Proteomes" id="UP000573327">
    <property type="component" value="Unassembled WGS sequence"/>
</dbReference>
<organism evidence="2 3">
    <name type="scientific">Kitasatospora gansuensis</name>
    <dbReference type="NCBI Taxonomy" id="258050"/>
    <lineage>
        <taxon>Bacteria</taxon>
        <taxon>Bacillati</taxon>
        <taxon>Actinomycetota</taxon>
        <taxon>Actinomycetes</taxon>
        <taxon>Kitasatosporales</taxon>
        <taxon>Streptomycetaceae</taxon>
        <taxon>Kitasatospora</taxon>
    </lineage>
</organism>
<keyword evidence="3" id="KW-1185">Reference proteome</keyword>
<dbReference type="AlphaFoldDB" id="A0A7W7WM06"/>
<name>A0A7W7WM06_9ACTN</name>
<reference evidence="2 3" key="1">
    <citation type="submission" date="2020-08" db="EMBL/GenBank/DDBJ databases">
        <title>Sequencing the genomes of 1000 actinobacteria strains.</title>
        <authorList>
            <person name="Klenk H.-P."/>
        </authorList>
    </citation>
    <scope>NUCLEOTIDE SEQUENCE [LARGE SCALE GENOMIC DNA]</scope>
    <source>
        <strain evidence="2 3">DSM 44786</strain>
    </source>
</reference>